<dbReference type="RefSeq" id="WP_093181968.1">
    <property type="nucleotide sequence ID" value="NZ_FMYH01000002.1"/>
</dbReference>
<dbReference type="EMBL" id="FMYH01000002">
    <property type="protein sequence ID" value="SDC22486.1"/>
    <property type="molecule type" value="Genomic_DNA"/>
</dbReference>
<organism evidence="1 2">
    <name type="scientific">Sanguibacter gelidistatuariae</name>
    <dbReference type="NCBI Taxonomy" id="1814289"/>
    <lineage>
        <taxon>Bacteria</taxon>
        <taxon>Bacillati</taxon>
        <taxon>Actinomycetota</taxon>
        <taxon>Actinomycetes</taxon>
        <taxon>Micrococcales</taxon>
        <taxon>Sanguibacteraceae</taxon>
        <taxon>Sanguibacter</taxon>
    </lineage>
</organism>
<keyword evidence="2" id="KW-1185">Reference proteome</keyword>
<evidence type="ECO:0000313" key="2">
    <source>
        <dbReference type="Proteomes" id="UP000199039"/>
    </source>
</evidence>
<dbReference type="AlphaFoldDB" id="A0A1G6JWW4"/>
<protein>
    <recommendedName>
        <fullName evidence="3">AbiEi antitoxin C-terminal domain-containing protein</fullName>
    </recommendedName>
</protein>
<dbReference type="OrthoDB" id="3254844at2"/>
<evidence type="ECO:0008006" key="3">
    <source>
        <dbReference type="Google" id="ProtNLM"/>
    </source>
</evidence>
<accession>A0A1G6JWW4</accession>
<proteinExistence type="predicted"/>
<sequence length="221" mass="23936">MAPGRTLHDLLALPPTVRAPFTPQGLRMSATTWATSLRDGDIVEVRPGFAVVPGTPITARLRAWSIAADVPRGVVVGRASAAWVHTGYGPPKRVCVLYSPGGYRPRDMRRLEICQATVRTWERDNFATGDTGTDEAPRTIPVTTVVRTAMDVATWSDHEQSATLLTHLVAAGLDVDEALHRLDLVASWRGAETARTRLLAVRRATGAARQALASAFEPVIR</sequence>
<name>A0A1G6JWW4_9MICO</name>
<dbReference type="Proteomes" id="UP000199039">
    <property type="component" value="Unassembled WGS sequence"/>
</dbReference>
<evidence type="ECO:0000313" key="1">
    <source>
        <dbReference type="EMBL" id="SDC22486.1"/>
    </source>
</evidence>
<gene>
    <name evidence="1" type="ORF">SAMN05216410_1422</name>
</gene>
<reference evidence="1 2" key="1">
    <citation type="submission" date="2016-09" db="EMBL/GenBank/DDBJ databases">
        <authorList>
            <person name="Capua I."/>
            <person name="De Benedictis P."/>
            <person name="Joannis T."/>
            <person name="Lombin L.H."/>
            <person name="Cattoli G."/>
        </authorList>
    </citation>
    <scope>NUCLEOTIDE SEQUENCE [LARGE SCALE GENOMIC DNA]</scope>
    <source>
        <strain evidence="1 2">ISLP-3</strain>
    </source>
</reference>